<comment type="caution">
    <text evidence="2">The sequence shown here is derived from an EMBL/GenBank/DDBJ whole genome shotgun (WGS) entry which is preliminary data.</text>
</comment>
<keyword evidence="3" id="KW-1185">Reference proteome</keyword>
<dbReference type="eggNOG" id="COG0667">
    <property type="taxonomic scope" value="Bacteria"/>
</dbReference>
<dbReference type="RefSeq" id="WP_020213532.1">
    <property type="nucleotide sequence ID" value="NZ_JRLX01000005.1"/>
</dbReference>
<evidence type="ECO:0000313" key="3">
    <source>
        <dbReference type="Proteomes" id="UP000030152"/>
    </source>
</evidence>
<dbReference type="InterPro" id="IPR053135">
    <property type="entry name" value="AKR2_Oxidoreductase"/>
</dbReference>
<dbReference type="EMBL" id="JRLX01000005">
    <property type="protein sequence ID" value="KGO87447.1"/>
    <property type="molecule type" value="Genomic_DNA"/>
</dbReference>
<protein>
    <submittedName>
        <fullName evidence="2">Aldo/keto reductase</fullName>
    </submittedName>
</protein>
<evidence type="ECO:0000313" key="2">
    <source>
        <dbReference type="EMBL" id="KGO87447.1"/>
    </source>
</evidence>
<proteinExistence type="predicted"/>
<dbReference type="InterPro" id="IPR036812">
    <property type="entry name" value="NAD(P)_OxRdtase_dom_sf"/>
</dbReference>
<name>A0A0A2M464_9FLAO</name>
<dbReference type="Gene3D" id="3.20.20.100">
    <property type="entry name" value="NADP-dependent oxidoreductase domain"/>
    <property type="match status" value="1"/>
</dbReference>
<reference evidence="2 3" key="1">
    <citation type="submission" date="2013-09" db="EMBL/GenBank/DDBJ databases">
        <authorList>
            <person name="Zeng Z."/>
            <person name="Chen C."/>
        </authorList>
    </citation>
    <scope>NUCLEOTIDE SEQUENCE [LARGE SCALE GENOMIC DNA]</scope>
    <source>
        <strain evidence="2 3">WB 3.3-2</strain>
    </source>
</reference>
<dbReference type="PANTHER" id="PTHR43312">
    <property type="entry name" value="D-THREO-ALDOSE 1-DEHYDROGENASE"/>
    <property type="match status" value="1"/>
</dbReference>
<dbReference type="AlphaFoldDB" id="A0A0A2M464"/>
<dbReference type="Pfam" id="PF00248">
    <property type="entry name" value="Aldo_ket_red"/>
    <property type="match status" value="1"/>
</dbReference>
<dbReference type="OrthoDB" id="9773828at2"/>
<dbReference type="PANTHER" id="PTHR43312:SF1">
    <property type="entry name" value="NADP-DEPENDENT OXIDOREDUCTASE DOMAIN-CONTAINING PROTEIN"/>
    <property type="match status" value="1"/>
</dbReference>
<sequence length="287" mass="31877">MKKVELVKGIESSVLGFGCAPILGSVGGAKAGRALSCALDNGINHFDIARSYGYGEAEKFVGKALKGKRDEVIIASKFGIKANFKAKLLSPVKPLIRYALSKKKQSAVEVKPEEINTKPADDKNPAIADRFHYRIDINAAEMRKSLEESLSALGTDYLDYFFVHEPYQSIKNPDELFEAAHLLKKEGKIRAFGLAFMQNQQHLHDTYINRFDLLQFNNSPGLLTYKDTVNDRGEQPNIFFSPINNGGTNMLTPAEKLTTLNADFPNSVILCSMFNEKHLVSNAALFR</sequence>
<gene>
    <name evidence="2" type="ORF">Q765_07210</name>
</gene>
<dbReference type="Proteomes" id="UP000030152">
    <property type="component" value="Unassembled WGS sequence"/>
</dbReference>
<dbReference type="SUPFAM" id="SSF51430">
    <property type="entry name" value="NAD(P)-linked oxidoreductase"/>
    <property type="match status" value="1"/>
</dbReference>
<dbReference type="STRING" id="1121895.GCA_000378485_02366"/>
<dbReference type="InterPro" id="IPR023210">
    <property type="entry name" value="NADP_OxRdtase_dom"/>
</dbReference>
<evidence type="ECO:0000259" key="1">
    <source>
        <dbReference type="Pfam" id="PF00248"/>
    </source>
</evidence>
<feature type="domain" description="NADP-dependent oxidoreductase" evidence="1">
    <location>
        <begin position="28"/>
        <end position="196"/>
    </location>
</feature>
<accession>A0A0A2M464</accession>
<organism evidence="2 3">
    <name type="scientific">Flavobacterium rivuli WB 3.3-2 = DSM 21788</name>
    <dbReference type="NCBI Taxonomy" id="1121895"/>
    <lineage>
        <taxon>Bacteria</taxon>
        <taxon>Pseudomonadati</taxon>
        <taxon>Bacteroidota</taxon>
        <taxon>Flavobacteriia</taxon>
        <taxon>Flavobacteriales</taxon>
        <taxon>Flavobacteriaceae</taxon>
        <taxon>Flavobacterium</taxon>
    </lineage>
</organism>